<evidence type="ECO:0000313" key="3">
    <source>
        <dbReference type="EMBL" id="TDG14802.1"/>
    </source>
</evidence>
<dbReference type="RefSeq" id="WP_133208967.1">
    <property type="nucleotide sequence ID" value="NZ_SMSE01000001.1"/>
</dbReference>
<name>A0A4R5LTY5_9GAMM</name>
<keyword evidence="4" id="KW-1185">Reference proteome</keyword>
<reference evidence="3 4" key="1">
    <citation type="submission" date="2019-03" db="EMBL/GenBank/DDBJ databases">
        <title>Seongchinamella monodicae gen. nov., sp. nov., a novel member of the Gammaproteobacteria isolated from a tidal mudflat of beach.</title>
        <authorList>
            <person name="Yang H.G."/>
            <person name="Kang J.W."/>
            <person name="Lee S.D."/>
        </authorList>
    </citation>
    <scope>NUCLEOTIDE SEQUENCE [LARGE SCALE GENOMIC DNA]</scope>
    <source>
        <strain evidence="3 4">GH4-78</strain>
    </source>
</reference>
<proteinExistence type="predicted"/>
<gene>
    <name evidence="3" type="ORF">E2F43_00730</name>
</gene>
<feature type="signal peptide" evidence="1">
    <location>
        <begin position="1"/>
        <end position="24"/>
    </location>
</feature>
<keyword evidence="1" id="KW-0732">Signal</keyword>
<dbReference type="AlphaFoldDB" id="A0A4R5LTY5"/>
<dbReference type="OrthoDB" id="8781168at2"/>
<dbReference type="EMBL" id="SMSE01000001">
    <property type="protein sequence ID" value="TDG14802.1"/>
    <property type="molecule type" value="Genomic_DNA"/>
</dbReference>
<evidence type="ECO:0000259" key="2">
    <source>
        <dbReference type="Pfam" id="PF12713"/>
    </source>
</evidence>
<feature type="chain" id="PRO_5020275707" evidence="1">
    <location>
        <begin position="25"/>
        <end position="169"/>
    </location>
</feature>
<dbReference type="Pfam" id="PF12713">
    <property type="entry name" value="DUF3806"/>
    <property type="match status" value="1"/>
</dbReference>
<evidence type="ECO:0000313" key="4">
    <source>
        <dbReference type="Proteomes" id="UP000295554"/>
    </source>
</evidence>
<feature type="domain" description="DUF3806" evidence="2">
    <location>
        <begin position="67"/>
        <end position="151"/>
    </location>
</feature>
<protein>
    <submittedName>
        <fullName evidence="3">DUF3806 domain-containing protein</fullName>
    </submittedName>
</protein>
<dbReference type="Gene3D" id="1.20.120.1090">
    <property type="match status" value="1"/>
</dbReference>
<organism evidence="3 4">
    <name type="scientific">Seongchinamella unica</name>
    <dbReference type="NCBI Taxonomy" id="2547392"/>
    <lineage>
        <taxon>Bacteria</taxon>
        <taxon>Pseudomonadati</taxon>
        <taxon>Pseudomonadota</taxon>
        <taxon>Gammaproteobacteria</taxon>
        <taxon>Cellvibrionales</taxon>
        <taxon>Halieaceae</taxon>
        <taxon>Seongchinamella</taxon>
    </lineage>
</organism>
<dbReference type="Proteomes" id="UP000295554">
    <property type="component" value="Unassembled WGS sequence"/>
</dbReference>
<evidence type="ECO:0000256" key="1">
    <source>
        <dbReference type="SAM" id="SignalP"/>
    </source>
</evidence>
<sequence>MILLSRALLVLLACTLVAAHAAQAQDEPDVSEPTAIDRQYMQHQRQQLDELAARHYGRRFTGDKDGDLALLQRLLDDQLVRGDQTEQLQGMGIILGDLLAREQGLHWVVYEDKLGRSRALRYRETDNYLFPVTMISRRREVGNTTPVADIYQKAEDAISEALPPLPFQQ</sequence>
<comment type="caution">
    <text evidence="3">The sequence shown here is derived from an EMBL/GenBank/DDBJ whole genome shotgun (WGS) entry which is preliminary data.</text>
</comment>
<dbReference type="InterPro" id="IPR024266">
    <property type="entry name" value="DUF3806"/>
</dbReference>
<accession>A0A4R5LTY5</accession>